<dbReference type="Pfam" id="PF07527">
    <property type="entry name" value="Hairy_orange"/>
    <property type="match status" value="1"/>
</dbReference>
<accession>A0A8J9VZ70</accession>
<evidence type="ECO:0000256" key="2">
    <source>
        <dbReference type="ARBA" id="ARBA00022491"/>
    </source>
</evidence>
<dbReference type="OrthoDB" id="6085656at2759"/>
<dbReference type="FunFam" id="4.10.280.10:FF:000009">
    <property type="entry name" value="Transcription factor HES-1"/>
    <property type="match status" value="1"/>
</dbReference>
<dbReference type="PROSITE" id="PS50888">
    <property type="entry name" value="BHLH"/>
    <property type="match status" value="1"/>
</dbReference>
<sequence length="420" mass="44549">MGGKVTDVVGGVPAAVIGGRESEGMPCGKSLSAAFTRAEQNTKYKHSSSAFPHSRGRYDSATDGRPSDYPAAIPPHATFHYSKHQQTSDMEKQKDSRPSEGRKSSKPIMEKRRRARINDSLNQLKTLILDALKKDSSRHSKLEKADILEMTVKHLRNMQRQHVAAAVSTDPNVLGQYRAGFNECMTEVSSFLGSASTVETEVHQRLLNHLAGCCHSVSPVTSTYTNPTVLPAASASAMAHGRPVQVQVPAAASTTTLPVAASAVNLPRPNLQLSPPEASCSQPLQAKVYGGIPLVSGQIGGAEPVAVLLPSQVFSGGQMPSHLIPVYTNPTVLTGASYAPPAGLLPQNGPMQPSVQDPTVSSIPPAMNIMGLPTSAAPVVTQALTVPLSMASSAQPIARPANQQPPPVQPQEPEKMWRPW</sequence>
<dbReference type="GO" id="GO:0003677">
    <property type="term" value="F:DNA binding"/>
    <property type="evidence" value="ECO:0007669"/>
    <property type="project" value="UniProtKB-KW"/>
</dbReference>
<evidence type="ECO:0000256" key="7">
    <source>
        <dbReference type="SAM" id="MobiDB-lite"/>
    </source>
</evidence>
<dbReference type="Gene3D" id="6.10.250.980">
    <property type="match status" value="1"/>
</dbReference>
<dbReference type="Proteomes" id="UP000838412">
    <property type="component" value="Chromosome 11"/>
</dbReference>
<feature type="region of interest" description="Disordered" evidence="7">
    <location>
        <begin position="39"/>
        <end position="116"/>
    </location>
</feature>
<dbReference type="InterPro" id="IPR011598">
    <property type="entry name" value="bHLH_dom"/>
</dbReference>
<dbReference type="PANTHER" id="PTHR10985">
    <property type="entry name" value="BASIC HELIX-LOOP-HELIX TRANSCRIPTION FACTOR, HES-RELATED"/>
    <property type="match status" value="1"/>
</dbReference>
<keyword evidence="4" id="KW-0238">DNA-binding</keyword>
<feature type="compositionally biased region" description="Basic and acidic residues" evidence="7">
    <location>
        <begin position="56"/>
        <end position="66"/>
    </location>
</feature>
<feature type="compositionally biased region" description="Basic and acidic residues" evidence="7">
    <location>
        <begin position="89"/>
        <end position="103"/>
    </location>
</feature>
<evidence type="ECO:0000256" key="4">
    <source>
        <dbReference type="ARBA" id="ARBA00023125"/>
    </source>
</evidence>
<feature type="domain" description="BHLH" evidence="8">
    <location>
        <begin position="101"/>
        <end position="158"/>
    </location>
</feature>
<feature type="domain" description="Orange" evidence="9">
    <location>
        <begin position="177"/>
        <end position="210"/>
    </location>
</feature>
<organism evidence="10 11">
    <name type="scientific">Branchiostoma lanceolatum</name>
    <name type="common">Common lancelet</name>
    <name type="synonym">Amphioxus lanceolatum</name>
    <dbReference type="NCBI Taxonomy" id="7740"/>
    <lineage>
        <taxon>Eukaryota</taxon>
        <taxon>Metazoa</taxon>
        <taxon>Chordata</taxon>
        <taxon>Cephalochordata</taxon>
        <taxon>Leptocardii</taxon>
        <taxon>Amphioxiformes</taxon>
        <taxon>Branchiostomatidae</taxon>
        <taxon>Branchiostoma</taxon>
    </lineage>
</organism>
<dbReference type="InterPro" id="IPR003650">
    <property type="entry name" value="Orange_dom"/>
</dbReference>
<keyword evidence="5" id="KW-0804">Transcription</keyword>
<protein>
    <submittedName>
        <fullName evidence="10">HES1 protein</fullName>
    </submittedName>
</protein>
<comment type="subcellular location">
    <subcellularLocation>
        <location evidence="1">Nucleus</location>
    </subcellularLocation>
</comment>
<evidence type="ECO:0000256" key="6">
    <source>
        <dbReference type="ARBA" id="ARBA00023242"/>
    </source>
</evidence>
<dbReference type="SMART" id="SM00511">
    <property type="entry name" value="ORANGE"/>
    <property type="match status" value="1"/>
</dbReference>
<evidence type="ECO:0000256" key="5">
    <source>
        <dbReference type="ARBA" id="ARBA00023163"/>
    </source>
</evidence>
<name>A0A8J9VZ70_BRALA</name>
<dbReference type="GO" id="GO:0005634">
    <property type="term" value="C:nucleus"/>
    <property type="evidence" value="ECO:0007669"/>
    <property type="project" value="UniProtKB-SubCell"/>
</dbReference>
<keyword evidence="3" id="KW-0805">Transcription regulation</keyword>
<dbReference type="InterPro" id="IPR050370">
    <property type="entry name" value="HES_HEY"/>
</dbReference>
<dbReference type="SMART" id="SM00353">
    <property type="entry name" value="HLH"/>
    <property type="match status" value="1"/>
</dbReference>
<reference evidence="10" key="1">
    <citation type="submission" date="2022-01" db="EMBL/GenBank/DDBJ databases">
        <authorList>
            <person name="Braso-Vives M."/>
        </authorList>
    </citation>
    <scope>NUCLEOTIDE SEQUENCE</scope>
</reference>
<dbReference type="InterPro" id="IPR036638">
    <property type="entry name" value="HLH_DNA-bd_sf"/>
</dbReference>
<keyword evidence="11" id="KW-1185">Reference proteome</keyword>
<evidence type="ECO:0000256" key="1">
    <source>
        <dbReference type="ARBA" id="ARBA00004123"/>
    </source>
</evidence>
<keyword evidence="6" id="KW-0539">Nucleus</keyword>
<dbReference type="SUPFAM" id="SSF158457">
    <property type="entry name" value="Orange domain-like"/>
    <property type="match status" value="1"/>
</dbReference>
<dbReference type="SUPFAM" id="SSF47459">
    <property type="entry name" value="HLH, helix-loop-helix DNA-binding domain"/>
    <property type="match status" value="1"/>
</dbReference>
<evidence type="ECO:0000259" key="8">
    <source>
        <dbReference type="PROSITE" id="PS50888"/>
    </source>
</evidence>
<dbReference type="EMBL" id="OV696696">
    <property type="protein sequence ID" value="CAH1239580.1"/>
    <property type="molecule type" value="Genomic_DNA"/>
</dbReference>
<dbReference type="Pfam" id="PF00010">
    <property type="entry name" value="HLH"/>
    <property type="match status" value="1"/>
</dbReference>
<dbReference type="PROSITE" id="PS51054">
    <property type="entry name" value="ORANGE"/>
    <property type="match status" value="1"/>
</dbReference>
<proteinExistence type="predicted"/>
<evidence type="ECO:0000259" key="9">
    <source>
        <dbReference type="PROSITE" id="PS51054"/>
    </source>
</evidence>
<dbReference type="GO" id="GO:0046983">
    <property type="term" value="F:protein dimerization activity"/>
    <property type="evidence" value="ECO:0007669"/>
    <property type="project" value="InterPro"/>
</dbReference>
<evidence type="ECO:0000313" key="11">
    <source>
        <dbReference type="Proteomes" id="UP000838412"/>
    </source>
</evidence>
<dbReference type="Gene3D" id="4.10.280.10">
    <property type="entry name" value="Helix-loop-helix DNA-binding domain"/>
    <property type="match status" value="1"/>
</dbReference>
<evidence type="ECO:0000256" key="3">
    <source>
        <dbReference type="ARBA" id="ARBA00023015"/>
    </source>
</evidence>
<evidence type="ECO:0000313" key="10">
    <source>
        <dbReference type="EMBL" id="CAH1239580.1"/>
    </source>
</evidence>
<feature type="region of interest" description="Disordered" evidence="7">
    <location>
        <begin position="397"/>
        <end position="420"/>
    </location>
</feature>
<dbReference type="AlphaFoldDB" id="A0A8J9VZ70"/>
<dbReference type="CDD" id="cd11459">
    <property type="entry name" value="bHLH-O_HES1_4"/>
    <property type="match status" value="1"/>
</dbReference>
<keyword evidence="2" id="KW-0678">Repressor</keyword>
<gene>
    <name evidence="10" type="primary">HES1</name>
    <name evidence="10" type="ORF">BLAG_LOCUS3833</name>
</gene>
<dbReference type="GO" id="GO:0006355">
    <property type="term" value="P:regulation of DNA-templated transcription"/>
    <property type="evidence" value="ECO:0007669"/>
    <property type="project" value="InterPro"/>
</dbReference>